<comment type="caution">
    <text evidence="7">The sequence shown here is derived from an EMBL/GenBank/DDBJ whole genome shotgun (WGS) entry which is preliminary data.</text>
</comment>
<dbReference type="PIRSF" id="PIRSF038994">
    <property type="entry name" value="NagA"/>
    <property type="match status" value="1"/>
</dbReference>
<evidence type="ECO:0000256" key="5">
    <source>
        <dbReference type="PIRNR" id="PIRNR038994"/>
    </source>
</evidence>
<keyword evidence="2" id="KW-0479">Metal-binding</keyword>
<dbReference type="CDD" id="cd00854">
    <property type="entry name" value="NagA"/>
    <property type="match status" value="1"/>
</dbReference>
<keyword evidence="8" id="KW-1185">Reference proteome</keyword>
<dbReference type="InterPro" id="IPR011059">
    <property type="entry name" value="Metal-dep_hydrolase_composite"/>
</dbReference>
<dbReference type="NCBIfam" id="TIGR00221">
    <property type="entry name" value="nagA"/>
    <property type="match status" value="1"/>
</dbReference>
<comment type="similarity">
    <text evidence="1 5">Belongs to the metallo-dependent hydrolases superfamily. NagA family.</text>
</comment>
<dbReference type="InterPro" id="IPR032466">
    <property type="entry name" value="Metal_Hydrolase"/>
</dbReference>
<evidence type="ECO:0000256" key="4">
    <source>
        <dbReference type="ARBA" id="ARBA00023277"/>
    </source>
</evidence>
<dbReference type="GO" id="GO:0008448">
    <property type="term" value="F:N-acetylglucosamine-6-phosphate deacetylase activity"/>
    <property type="evidence" value="ECO:0007669"/>
    <property type="project" value="UniProtKB-EC"/>
</dbReference>
<name>A0ABW8TQF6_9CLOT</name>
<dbReference type="PANTHER" id="PTHR11113">
    <property type="entry name" value="N-ACETYLGLUCOSAMINE-6-PHOSPHATE DEACETYLASE"/>
    <property type="match status" value="1"/>
</dbReference>
<dbReference type="Proteomes" id="UP001623661">
    <property type="component" value="Unassembled WGS sequence"/>
</dbReference>
<dbReference type="InterPro" id="IPR003764">
    <property type="entry name" value="GlcNAc_6-P_deAcase"/>
</dbReference>
<dbReference type="Gene3D" id="2.30.40.10">
    <property type="entry name" value="Urease, subunit C, domain 1"/>
    <property type="match status" value="1"/>
</dbReference>
<sequence>MDENLICIKNGKIILEDQVLENKVLIFNDKIVDILDEECFNKQELSNKVSKIIDAEGKYVSPGFIDVHIHGSGGKDTMDGEISALKTISETIAQNGVTGFLPTTMTMSKEKIYEALDTIKLAKKETINGAKILGAHMEGPFICEKYKGAQQKDYIIKPDFEFIKDYVDLIKIITMAPEEDHEFKFIKEVKKDTDIVLSMGHTNSDFETAMEAVRYGISHATHTFNAMTPFGHRKLGVVGAVLRSNVTFEIIADTIHLHPEIFQIMLNAKGKDKMILITDSMRAGCMKDGDWELGGQKVIVKNNSARLEDGTLAGSILTLNKAVLNILKYTNLKIYEAVALASLNPAKLIDADKTKGSIKIGKDADLVIFDEDMDVSLTISEGKIIYSK</sequence>
<protein>
    <submittedName>
        <fullName evidence="7">N-acetylglucosamine-6-phosphate deacetylase</fullName>
        <ecNumber evidence="7">3.5.1.25</ecNumber>
    </submittedName>
</protein>
<dbReference type="PANTHER" id="PTHR11113:SF14">
    <property type="entry name" value="N-ACETYLGLUCOSAMINE-6-PHOSPHATE DEACETYLASE"/>
    <property type="match status" value="1"/>
</dbReference>
<dbReference type="RefSeq" id="WP_406764039.1">
    <property type="nucleotide sequence ID" value="NZ_JBJHZY010000001.1"/>
</dbReference>
<evidence type="ECO:0000256" key="1">
    <source>
        <dbReference type="ARBA" id="ARBA00010716"/>
    </source>
</evidence>
<accession>A0ABW8TQF6</accession>
<proteinExistence type="inferred from homology"/>
<dbReference type="SUPFAM" id="SSF51556">
    <property type="entry name" value="Metallo-dependent hydrolases"/>
    <property type="match status" value="1"/>
</dbReference>
<dbReference type="EMBL" id="JBJHZY010000001">
    <property type="protein sequence ID" value="MFL0267436.1"/>
    <property type="molecule type" value="Genomic_DNA"/>
</dbReference>
<evidence type="ECO:0000313" key="7">
    <source>
        <dbReference type="EMBL" id="MFL0267436.1"/>
    </source>
</evidence>
<dbReference type="Pfam" id="PF01979">
    <property type="entry name" value="Amidohydro_1"/>
    <property type="match status" value="1"/>
</dbReference>
<keyword evidence="3 5" id="KW-0378">Hydrolase</keyword>
<gene>
    <name evidence="7" type="primary">nagA</name>
    <name evidence="7" type="ORF">ACJDUH_04910</name>
</gene>
<evidence type="ECO:0000256" key="3">
    <source>
        <dbReference type="ARBA" id="ARBA00022801"/>
    </source>
</evidence>
<dbReference type="EC" id="3.5.1.25" evidence="7"/>
<evidence type="ECO:0000313" key="8">
    <source>
        <dbReference type="Proteomes" id="UP001623661"/>
    </source>
</evidence>
<dbReference type="InterPro" id="IPR006680">
    <property type="entry name" value="Amidohydro-rel"/>
</dbReference>
<keyword evidence="4 5" id="KW-0119">Carbohydrate metabolism</keyword>
<reference evidence="7 8" key="1">
    <citation type="submission" date="2024-11" db="EMBL/GenBank/DDBJ databases">
        <authorList>
            <person name="Heng Y.C."/>
            <person name="Lim A.C.H."/>
            <person name="Lee J.K.Y."/>
            <person name="Kittelmann S."/>
        </authorList>
    </citation>
    <scope>NUCLEOTIDE SEQUENCE [LARGE SCALE GENOMIC DNA]</scope>
    <source>
        <strain evidence="7 8">WILCCON 0202</strain>
    </source>
</reference>
<evidence type="ECO:0000256" key="2">
    <source>
        <dbReference type="ARBA" id="ARBA00022723"/>
    </source>
</evidence>
<organism evidence="7 8">
    <name type="scientific">Candidatus Clostridium radicumherbarum</name>
    <dbReference type="NCBI Taxonomy" id="3381662"/>
    <lineage>
        <taxon>Bacteria</taxon>
        <taxon>Bacillati</taxon>
        <taxon>Bacillota</taxon>
        <taxon>Clostridia</taxon>
        <taxon>Eubacteriales</taxon>
        <taxon>Clostridiaceae</taxon>
        <taxon>Clostridium</taxon>
    </lineage>
</organism>
<dbReference type="Gene3D" id="3.20.20.140">
    <property type="entry name" value="Metal-dependent hydrolases"/>
    <property type="match status" value="1"/>
</dbReference>
<evidence type="ECO:0000259" key="6">
    <source>
        <dbReference type="Pfam" id="PF01979"/>
    </source>
</evidence>
<dbReference type="SUPFAM" id="SSF51338">
    <property type="entry name" value="Composite domain of metallo-dependent hydrolases"/>
    <property type="match status" value="1"/>
</dbReference>
<feature type="domain" description="Amidohydrolase-related" evidence="6">
    <location>
        <begin position="59"/>
        <end position="384"/>
    </location>
</feature>